<sequence>MQTARRAKHAEDNGTPSERRVAAEDAGLRPLREVTRKTGPPLNDQMDTEDTSDDGVGARDARDDEGNAEWSLFTKRKPIRKVKPEQLRLERRYRRRQSAGLKKHKRASPNNLCY</sequence>
<feature type="compositionally biased region" description="Basic and acidic residues" evidence="1">
    <location>
        <begin position="56"/>
        <end position="65"/>
    </location>
</feature>
<reference evidence="2" key="2">
    <citation type="submission" date="2021-09" db="EMBL/GenBank/DDBJ databases">
        <authorList>
            <person name="Jia N."/>
            <person name="Wang J."/>
            <person name="Shi W."/>
            <person name="Du L."/>
            <person name="Sun Y."/>
            <person name="Zhan W."/>
            <person name="Jiang J."/>
            <person name="Wang Q."/>
            <person name="Zhang B."/>
            <person name="Ji P."/>
            <person name="Sakyi L.B."/>
            <person name="Cui X."/>
            <person name="Yuan T."/>
            <person name="Jiang B."/>
            <person name="Yang W."/>
            <person name="Lam T.T.-Y."/>
            <person name="Chang Q."/>
            <person name="Ding S."/>
            <person name="Wang X."/>
            <person name="Zhu J."/>
            <person name="Ruan X."/>
            <person name="Zhao L."/>
            <person name="Wei J."/>
            <person name="Que T."/>
            <person name="Du C."/>
            <person name="Cheng J."/>
            <person name="Dai P."/>
            <person name="Han X."/>
            <person name="Huang E."/>
            <person name="Gao Y."/>
            <person name="Liu J."/>
            <person name="Shao H."/>
            <person name="Ye R."/>
            <person name="Li L."/>
            <person name="Wei W."/>
            <person name="Wang X."/>
            <person name="Wang C."/>
            <person name="Huo Q."/>
            <person name="Li W."/>
            <person name="Guo W."/>
            <person name="Chen H."/>
            <person name="Chen S."/>
            <person name="Zhou L."/>
            <person name="Zhou L."/>
            <person name="Ni X."/>
            <person name="Tian J."/>
            <person name="Zhou Y."/>
            <person name="Sheng Y."/>
            <person name="Liu T."/>
            <person name="Pan Y."/>
            <person name="Xia L."/>
            <person name="Li J."/>
            <person name="Zhao F."/>
            <person name="Cao W."/>
        </authorList>
    </citation>
    <scope>NUCLEOTIDE SEQUENCE</scope>
    <source>
        <strain evidence="2">Rsan-2018</strain>
        <tissue evidence="2">Larvae</tissue>
    </source>
</reference>
<protein>
    <submittedName>
        <fullName evidence="2">Uncharacterized protein</fullName>
    </submittedName>
</protein>
<organism evidence="2 3">
    <name type="scientific">Rhipicephalus sanguineus</name>
    <name type="common">Brown dog tick</name>
    <name type="synonym">Ixodes sanguineus</name>
    <dbReference type="NCBI Taxonomy" id="34632"/>
    <lineage>
        <taxon>Eukaryota</taxon>
        <taxon>Metazoa</taxon>
        <taxon>Ecdysozoa</taxon>
        <taxon>Arthropoda</taxon>
        <taxon>Chelicerata</taxon>
        <taxon>Arachnida</taxon>
        <taxon>Acari</taxon>
        <taxon>Parasitiformes</taxon>
        <taxon>Ixodida</taxon>
        <taxon>Ixodoidea</taxon>
        <taxon>Ixodidae</taxon>
        <taxon>Rhipicephalinae</taxon>
        <taxon>Rhipicephalus</taxon>
        <taxon>Rhipicephalus</taxon>
    </lineage>
</organism>
<keyword evidence="3" id="KW-1185">Reference proteome</keyword>
<feature type="region of interest" description="Disordered" evidence="1">
    <location>
        <begin position="1"/>
        <end position="114"/>
    </location>
</feature>
<feature type="compositionally biased region" description="Basic residues" evidence="1">
    <location>
        <begin position="91"/>
        <end position="107"/>
    </location>
</feature>
<evidence type="ECO:0000256" key="1">
    <source>
        <dbReference type="SAM" id="MobiDB-lite"/>
    </source>
</evidence>
<feature type="compositionally biased region" description="Basic and acidic residues" evidence="1">
    <location>
        <begin position="9"/>
        <end position="36"/>
    </location>
</feature>
<accession>A0A9D4PVB8</accession>
<name>A0A9D4PVB8_RHISA</name>
<dbReference type="Proteomes" id="UP000821837">
    <property type="component" value="Unassembled WGS sequence"/>
</dbReference>
<reference evidence="2" key="1">
    <citation type="journal article" date="2020" name="Cell">
        <title>Large-Scale Comparative Analyses of Tick Genomes Elucidate Their Genetic Diversity and Vector Capacities.</title>
        <authorList>
            <consortium name="Tick Genome and Microbiome Consortium (TIGMIC)"/>
            <person name="Jia N."/>
            <person name="Wang J."/>
            <person name="Shi W."/>
            <person name="Du L."/>
            <person name="Sun Y."/>
            <person name="Zhan W."/>
            <person name="Jiang J.F."/>
            <person name="Wang Q."/>
            <person name="Zhang B."/>
            <person name="Ji P."/>
            <person name="Bell-Sakyi L."/>
            <person name="Cui X.M."/>
            <person name="Yuan T.T."/>
            <person name="Jiang B.G."/>
            <person name="Yang W.F."/>
            <person name="Lam T.T."/>
            <person name="Chang Q.C."/>
            <person name="Ding S.J."/>
            <person name="Wang X.J."/>
            <person name="Zhu J.G."/>
            <person name="Ruan X.D."/>
            <person name="Zhao L."/>
            <person name="Wei J.T."/>
            <person name="Ye R.Z."/>
            <person name="Que T.C."/>
            <person name="Du C.H."/>
            <person name="Zhou Y.H."/>
            <person name="Cheng J.X."/>
            <person name="Dai P.F."/>
            <person name="Guo W.B."/>
            <person name="Han X.H."/>
            <person name="Huang E.J."/>
            <person name="Li L.F."/>
            <person name="Wei W."/>
            <person name="Gao Y.C."/>
            <person name="Liu J.Z."/>
            <person name="Shao H.Z."/>
            <person name="Wang X."/>
            <person name="Wang C.C."/>
            <person name="Yang T.C."/>
            <person name="Huo Q.B."/>
            <person name="Li W."/>
            <person name="Chen H.Y."/>
            <person name="Chen S.E."/>
            <person name="Zhou L.G."/>
            <person name="Ni X.B."/>
            <person name="Tian J.H."/>
            <person name="Sheng Y."/>
            <person name="Liu T."/>
            <person name="Pan Y.S."/>
            <person name="Xia L.Y."/>
            <person name="Li J."/>
            <person name="Zhao F."/>
            <person name="Cao W.C."/>
        </authorList>
    </citation>
    <scope>NUCLEOTIDE SEQUENCE</scope>
    <source>
        <strain evidence="2">Rsan-2018</strain>
    </source>
</reference>
<proteinExistence type="predicted"/>
<comment type="caution">
    <text evidence="2">The sequence shown here is derived from an EMBL/GenBank/DDBJ whole genome shotgun (WGS) entry which is preliminary data.</text>
</comment>
<dbReference type="EMBL" id="JABSTV010001250">
    <property type="protein sequence ID" value="KAH7956352.1"/>
    <property type="molecule type" value="Genomic_DNA"/>
</dbReference>
<gene>
    <name evidence="2" type="ORF">HPB52_008454</name>
</gene>
<evidence type="ECO:0000313" key="3">
    <source>
        <dbReference type="Proteomes" id="UP000821837"/>
    </source>
</evidence>
<evidence type="ECO:0000313" key="2">
    <source>
        <dbReference type="EMBL" id="KAH7956352.1"/>
    </source>
</evidence>
<dbReference type="AlphaFoldDB" id="A0A9D4PVB8"/>